<keyword evidence="5" id="KW-0539">Nucleus</keyword>
<dbReference type="InterPro" id="IPR016177">
    <property type="entry name" value="DNA-bd_dom_sf"/>
</dbReference>
<accession>A0A5J9VNT4</accession>
<feature type="compositionally biased region" description="Polar residues" evidence="6">
    <location>
        <begin position="211"/>
        <end position="222"/>
    </location>
</feature>
<evidence type="ECO:0000256" key="6">
    <source>
        <dbReference type="SAM" id="MobiDB-lite"/>
    </source>
</evidence>
<organism evidence="8 9">
    <name type="scientific">Eragrostis curvula</name>
    <name type="common">weeping love grass</name>
    <dbReference type="NCBI Taxonomy" id="38414"/>
    <lineage>
        <taxon>Eukaryota</taxon>
        <taxon>Viridiplantae</taxon>
        <taxon>Streptophyta</taxon>
        <taxon>Embryophyta</taxon>
        <taxon>Tracheophyta</taxon>
        <taxon>Spermatophyta</taxon>
        <taxon>Magnoliopsida</taxon>
        <taxon>Liliopsida</taxon>
        <taxon>Poales</taxon>
        <taxon>Poaceae</taxon>
        <taxon>PACMAD clade</taxon>
        <taxon>Chloridoideae</taxon>
        <taxon>Eragrostideae</taxon>
        <taxon>Eragrostidinae</taxon>
        <taxon>Eragrostis</taxon>
    </lineage>
</organism>
<evidence type="ECO:0000313" key="8">
    <source>
        <dbReference type="EMBL" id="TVU37899.1"/>
    </source>
</evidence>
<comment type="subcellular location">
    <subcellularLocation>
        <location evidence="1">Nucleus</location>
    </subcellularLocation>
</comment>
<keyword evidence="9" id="KW-1185">Reference proteome</keyword>
<feature type="region of interest" description="Disordered" evidence="6">
    <location>
        <begin position="196"/>
        <end position="222"/>
    </location>
</feature>
<dbReference type="GO" id="GO:0003700">
    <property type="term" value="F:DNA-binding transcription factor activity"/>
    <property type="evidence" value="ECO:0007669"/>
    <property type="project" value="InterPro"/>
</dbReference>
<dbReference type="FunFam" id="3.30.730.10:FF:000001">
    <property type="entry name" value="Ethylene-responsive transcription factor 2"/>
    <property type="match status" value="1"/>
</dbReference>
<evidence type="ECO:0000256" key="1">
    <source>
        <dbReference type="ARBA" id="ARBA00004123"/>
    </source>
</evidence>
<dbReference type="Proteomes" id="UP000324897">
    <property type="component" value="Chromosome 4"/>
</dbReference>
<evidence type="ECO:0000259" key="7">
    <source>
        <dbReference type="PROSITE" id="PS51032"/>
    </source>
</evidence>
<sequence>YKYASTNLLYKPLAEAATTPVFAISIVGPSCNTLGVKACSSAMCGGAILSDLYSPVRQTVAAGDLWADSGKSKNGKNRKGKSSWEFDEDDSDDFEADFEEFQDGDSEEEVDYVRQDKEFHMKSSKFGSKKRKNQYRGIRRRPWGKWAAEIRDPRKGVRVWLGTFNTPEDAARAYDVEARRIRGKKAKVNFPDTISITKRRHPGPVDRTAKKSNNSSYHVSSAGSSTDLTVAKLELSESVPLPISGAGLDALDLSQLDGSRYLGDAGKDAAAAFDGSADVKLADDFAYYEAYSNYLQLPYLEGNSYENIVALFDGEAIQDGVNVGGLWSFDDMPMDRNFY</sequence>
<reference evidence="8 9" key="1">
    <citation type="journal article" date="2019" name="Sci. Rep.">
        <title>A high-quality genome of Eragrostis curvula grass provides insights into Poaceae evolution and supports new strategies to enhance forage quality.</title>
        <authorList>
            <person name="Carballo J."/>
            <person name="Santos B.A.C.M."/>
            <person name="Zappacosta D."/>
            <person name="Garbus I."/>
            <person name="Selva J.P."/>
            <person name="Gallo C.A."/>
            <person name="Diaz A."/>
            <person name="Albertini E."/>
            <person name="Caccamo M."/>
            <person name="Echenique V."/>
        </authorList>
    </citation>
    <scope>NUCLEOTIDE SEQUENCE [LARGE SCALE GENOMIC DNA]</scope>
    <source>
        <strain evidence="9">cv. Victoria</strain>
        <tissue evidence="8">Leaf</tissue>
    </source>
</reference>
<dbReference type="InterPro" id="IPR044808">
    <property type="entry name" value="ERF_plant"/>
</dbReference>
<protein>
    <recommendedName>
        <fullName evidence="7">AP2/ERF domain-containing protein</fullName>
    </recommendedName>
</protein>
<dbReference type="OrthoDB" id="668733at2759"/>
<keyword evidence="3" id="KW-0238">DNA-binding</keyword>
<dbReference type="PROSITE" id="PS51032">
    <property type="entry name" value="AP2_ERF"/>
    <property type="match status" value="1"/>
</dbReference>
<evidence type="ECO:0000313" key="9">
    <source>
        <dbReference type="Proteomes" id="UP000324897"/>
    </source>
</evidence>
<dbReference type="EMBL" id="RWGY01000007">
    <property type="protein sequence ID" value="TVU37899.1"/>
    <property type="molecule type" value="Genomic_DNA"/>
</dbReference>
<proteinExistence type="predicted"/>
<evidence type="ECO:0000256" key="4">
    <source>
        <dbReference type="ARBA" id="ARBA00023163"/>
    </source>
</evidence>
<feature type="non-terminal residue" evidence="8">
    <location>
        <position position="1"/>
    </location>
</feature>
<evidence type="ECO:0000256" key="2">
    <source>
        <dbReference type="ARBA" id="ARBA00023015"/>
    </source>
</evidence>
<dbReference type="InterPro" id="IPR036955">
    <property type="entry name" value="AP2/ERF_dom_sf"/>
</dbReference>
<dbReference type="Pfam" id="PF00847">
    <property type="entry name" value="AP2"/>
    <property type="match status" value="1"/>
</dbReference>
<keyword evidence="2" id="KW-0805">Transcription regulation</keyword>
<dbReference type="Gene3D" id="3.30.730.10">
    <property type="entry name" value="AP2/ERF domain"/>
    <property type="match status" value="1"/>
</dbReference>
<dbReference type="InterPro" id="IPR001471">
    <property type="entry name" value="AP2/ERF_dom"/>
</dbReference>
<dbReference type="SUPFAM" id="SSF54171">
    <property type="entry name" value="DNA-binding domain"/>
    <property type="match status" value="1"/>
</dbReference>
<evidence type="ECO:0000256" key="3">
    <source>
        <dbReference type="ARBA" id="ARBA00023125"/>
    </source>
</evidence>
<gene>
    <name evidence="8" type="ORF">EJB05_11242</name>
</gene>
<feature type="region of interest" description="Disordered" evidence="6">
    <location>
        <begin position="67"/>
        <end position="90"/>
    </location>
</feature>
<dbReference type="SMART" id="SM00380">
    <property type="entry name" value="AP2"/>
    <property type="match status" value="1"/>
</dbReference>
<evidence type="ECO:0000256" key="5">
    <source>
        <dbReference type="ARBA" id="ARBA00023242"/>
    </source>
</evidence>
<dbReference type="PANTHER" id="PTHR31190">
    <property type="entry name" value="DNA-BINDING DOMAIN"/>
    <property type="match status" value="1"/>
</dbReference>
<comment type="caution">
    <text evidence="8">The sequence shown here is derived from an EMBL/GenBank/DDBJ whole genome shotgun (WGS) entry which is preliminary data.</text>
</comment>
<dbReference type="GO" id="GO:0005634">
    <property type="term" value="C:nucleus"/>
    <property type="evidence" value="ECO:0007669"/>
    <property type="project" value="UniProtKB-SubCell"/>
</dbReference>
<dbReference type="AlphaFoldDB" id="A0A5J9VNT4"/>
<keyword evidence="4" id="KW-0804">Transcription</keyword>
<name>A0A5J9VNT4_9POAL</name>
<dbReference type="CDD" id="cd00018">
    <property type="entry name" value="AP2"/>
    <property type="match status" value="1"/>
</dbReference>
<dbReference type="PANTHER" id="PTHR31190:SF44">
    <property type="entry name" value="ETHYLENE-RESPONSIVE TRANSCRIPTION FACTOR 1"/>
    <property type="match status" value="1"/>
</dbReference>
<dbReference type="Gramene" id="TVU37899">
    <property type="protein sequence ID" value="TVU37899"/>
    <property type="gene ID" value="EJB05_11242"/>
</dbReference>
<dbReference type="GO" id="GO:0009873">
    <property type="term" value="P:ethylene-activated signaling pathway"/>
    <property type="evidence" value="ECO:0007669"/>
    <property type="project" value="InterPro"/>
</dbReference>
<feature type="domain" description="AP2/ERF" evidence="7">
    <location>
        <begin position="134"/>
        <end position="191"/>
    </location>
</feature>
<dbReference type="GO" id="GO:0003677">
    <property type="term" value="F:DNA binding"/>
    <property type="evidence" value="ECO:0007669"/>
    <property type="project" value="UniProtKB-KW"/>
</dbReference>
<dbReference type="PRINTS" id="PR00367">
    <property type="entry name" value="ETHRSPELEMNT"/>
</dbReference>